<dbReference type="Gene3D" id="3.40.630.30">
    <property type="match status" value="1"/>
</dbReference>
<comment type="caution">
    <text evidence="2">The sequence shown here is derived from an EMBL/GenBank/DDBJ whole genome shotgun (WGS) entry which is preliminary data.</text>
</comment>
<evidence type="ECO:0000313" key="2">
    <source>
        <dbReference type="EMBL" id="MEE1864960.1"/>
    </source>
</evidence>
<dbReference type="InterPro" id="IPR016181">
    <property type="entry name" value="Acyl_CoA_acyltransferase"/>
</dbReference>
<dbReference type="AlphaFoldDB" id="A0AB35WM07"/>
<reference evidence="2 3" key="1">
    <citation type="submission" date="2024-01" db="EMBL/GenBank/DDBJ databases">
        <title>Unpublished Manusciprt.</title>
        <authorList>
            <person name="Duman M."/>
            <person name="Valdes E.G."/>
            <person name="Ajmi N."/>
            <person name="Altun S."/>
            <person name="Saticioglu I.B."/>
        </authorList>
    </citation>
    <scope>NUCLEOTIDE SEQUENCE [LARGE SCALE GENOMIC DNA]</scope>
    <source>
        <strain evidence="2 3">120P</strain>
    </source>
</reference>
<dbReference type="EMBL" id="JAZDQP010000001">
    <property type="protein sequence ID" value="MEE1864960.1"/>
    <property type="molecule type" value="Genomic_DNA"/>
</dbReference>
<gene>
    <name evidence="2" type="ORF">V0R53_00990</name>
</gene>
<dbReference type="PROSITE" id="PS51186">
    <property type="entry name" value="GNAT"/>
    <property type="match status" value="1"/>
</dbReference>
<accession>A0AB35WM07</accession>
<evidence type="ECO:0000259" key="1">
    <source>
        <dbReference type="PROSITE" id="PS51186"/>
    </source>
</evidence>
<keyword evidence="3" id="KW-1185">Reference proteome</keyword>
<dbReference type="RefSeq" id="WP_330078576.1">
    <property type="nucleotide sequence ID" value="NZ_JAZDCU010000001.1"/>
</dbReference>
<sequence length="190" mass="20923">MAPVQSNAQSSSTPAFPAETGEHWIEPLNDGGHVLIRPLRAEDREREKAFIMRLSPESRHFRFLCQVSEPGEAMLDKLMSVNQLENAAYVALAHVDGELREVGISRYSACAQPDECECAVTVDDQWKGHGLGAKLLGHLIDKAQANGFKRMFSIDSAANTAMHELAREFGFSTSRDPNDSCQVIHTLSLA</sequence>
<protein>
    <submittedName>
        <fullName evidence="2">GNAT family N-acetyltransferase</fullName>
    </submittedName>
</protein>
<feature type="domain" description="N-acetyltransferase" evidence="1">
    <location>
        <begin position="34"/>
        <end position="190"/>
    </location>
</feature>
<dbReference type="CDD" id="cd04301">
    <property type="entry name" value="NAT_SF"/>
    <property type="match status" value="1"/>
</dbReference>
<dbReference type="SUPFAM" id="SSF55729">
    <property type="entry name" value="Acyl-CoA N-acyltransferases (Nat)"/>
    <property type="match status" value="1"/>
</dbReference>
<organism evidence="2 3">
    <name type="scientific">Pseudomonas auratipiscis</name>
    <dbReference type="NCBI Taxonomy" id="3115853"/>
    <lineage>
        <taxon>Bacteria</taxon>
        <taxon>Pseudomonadati</taxon>
        <taxon>Pseudomonadota</taxon>
        <taxon>Gammaproteobacteria</taxon>
        <taxon>Pseudomonadales</taxon>
        <taxon>Pseudomonadaceae</taxon>
        <taxon>Pseudomonas</taxon>
    </lineage>
</organism>
<dbReference type="InterPro" id="IPR000182">
    <property type="entry name" value="GNAT_dom"/>
</dbReference>
<proteinExistence type="predicted"/>
<name>A0AB35WM07_9PSED</name>
<dbReference type="Pfam" id="PF00583">
    <property type="entry name" value="Acetyltransf_1"/>
    <property type="match status" value="1"/>
</dbReference>
<evidence type="ECO:0000313" key="3">
    <source>
        <dbReference type="Proteomes" id="UP001307839"/>
    </source>
</evidence>
<dbReference type="Proteomes" id="UP001307839">
    <property type="component" value="Unassembled WGS sequence"/>
</dbReference>
<dbReference type="GO" id="GO:0016747">
    <property type="term" value="F:acyltransferase activity, transferring groups other than amino-acyl groups"/>
    <property type="evidence" value="ECO:0007669"/>
    <property type="project" value="InterPro"/>
</dbReference>